<evidence type="ECO:0000313" key="1">
    <source>
        <dbReference type="EMBL" id="GFX93974.1"/>
    </source>
</evidence>
<evidence type="ECO:0000313" key="2">
    <source>
        <dbReference type="Proteomes" id="UP000887159"/>
    </source>
</evidence>
<name>A0A8X6V5K5_TRICX</name>
<organism evidence="1 2">
    <name type="scientific">Trichonephila clavipes</name>
    <name type="common">Golden silk orbweaver</name>
    <name type="synonym">Nephila clavipes</name>
    <dbReference type="NCBI Taxonomy" id="2585209"/>
    <lineage>
        <taxon>Eukaryota</taxon>
        <taxon>Metazoa</taxon>
        <taxon>Ecdysozoa</taxon>
        <taxon>Arthropoda</taxon>
        <taxon>Chelicerata</taxon>
        <taxon>Arachnida</taxon>
        <taxon>Araneae</taxon>
        <taxon>Araneomorphae</taxon>
        <taxon>Entelegynae</taxon>
        <taxon>Araneoidea</taxon>
        <taxon>Nephilidae</taxon>
        <taxon>Trichonephila</taxon>
    </lineage>
</organism>
<reference evidence="1" key="1">
    <citation type="submission" date="2020-08" db="EMBL/GenBank/DDBJ databases">
        <title>Multicomponent nature underlies the extraordinary mechanical properties of spider dragline silk.</title>
        <authorList>
            <person name="Kono N."/>
            <person name="Nakamura H."/>
            <person name="Mori M."/>
            <person name="Yoshida Y."/>
            <person name="Ohtoshi R."/>
            <person name="Malay A.D."/>
            <person name="Moran D.A.P."/>
            <person name="Tomita M."/>
            <person name="Numata K."/>
            <person name="Arakawa K."/>
        </authorList>
    </citation>
    <scope>NUCLEOTIDE SEQUENCE</scope>
</reference>
<keyword evidence="2" id="KW-1185">Reference proteome</keyword>
<protein>
    <submittedName>
        <fullName evidence="1">Uncharacterized protein</fullName>
    </submittedName>
</protein>
<comment type="caution">
    <text evidence="1">The sequence shown here is derived from an EMBL/GenBank/DDBJ whole genome shotgun (WGS) entry which is preliminary data.</text>
</comment>
<accession>A0A8X6V5K5</accession>
<dbReference type="AlphaFoldDB" id="A0A8X6V5K5"/>
<dbReference type="Proteomes" id="UP000887159">
    <property type="component" value="Unassembled WGS sequence"/>
</dbReference>
<proteinExistence type="predicted"/>
<dbReference type="EMBL" id="BMAU01021176">
    <property type="protein sequence ID" value="GFX93974.1"/>
    <property type="molecule type" value="Genomic_DNA"/>
</dbReference>
<gene>
    <name evidence="1" type="ORF">TNCV_3413361</name>
</gene>
<sequence length="96" mass="10515">MLIVRSVGGITISIAAFQAVDPGLTNRITNLSCITGQFRILTIVRCITSTVQYGHVLVVRVSQVRVLGPRKILRAEGTMPMYVKYNETLSPPTDVV</sequence>